<evidence type="ECO:0000313" key="2">
    <source>
        <dbReference type="Proteomes" id="UP000000792"/>
    </source>
</evidence>
<gene>
    <name evidence="1" type="ordered locus">Nmar_1194</name>
</gene>
<dbReference type="eggNOG" id="arCOG08693">
    <property type="taxonomic scope" value="Archaea"/>
</dbReference>
<sequence>MEKKKSQFFKIPLLSIQILQYEFLGPIPLDEWGPPMEKLVFLIMSRDKDRFNIVYAGDCEKTDDKSFFVQHPGFKCWVEKSGSEKSLYLAILPLFDASKEHRESVLNKIKVRYNPSCNVGEIVEPKPDYVVRKSPEPEKFSCPCCGSEMKAEQFLEKSTLYRCSSCGISDTKLNS</sequence>
<name>A9A5T5_NITMS</name>
<keyword evidence="2" id="KW-1185">Reference proteome</keyword>
<dbReference type="EnsemblBacteria" id="ABX13090">
    <property type="protein sequence ID" value="ABX13090"/>
    <property type="gene ID" value="Nmar_1194"/>
</dbReference>
<organism evidence="1 2">
    <name type="scientific">Nitrosopumilus maritimus (strain SCM1)</name>
    <dbReference type="NCBI Taxonomy" id="436308"/>
    <lineage>
        <taxon>Archaea</taxon>
        <taxon>Nitrososphaerota</taxon>
        <taxon>Nitrososphaeria</taxon>
        <taxon>Nitrosopumilales</taxon>
        <taxon>Nitrosopumilaceae</taxon>
        <taxon>Nitrosopumilus</taxon>
    </lineage>
</organism>
<reference evidence="1 2" key="1">
    <citation type="journal article" date="2010" name="Proc. Natl. Acad. Sci. U.S.A.">
        <title>Nitrosopumilus maritimus genome reveals unique mechanisms for nitrification and autotrophy in globally distributed marine crenarchaea.</title>
        <authorList>
            <person name="Walker C.B."/>
            <person name="de la Torre J.R."/>
            <person name="Klotz M.G."/>
            <person name="Urakawa H."/>
            <person name="Pinel N."/>
            <person name="Arp D.J."/>
            <person name="Brochier-Armanet C."/>
            <person name="Chain P.S."/>
            <person name="Chan P.P."/>
            <person name="Gollabgir A."/>
            <person name="Hemp J."/>
            <person name="Hugler M."/>
            <person name="Karr E.A."/>
            <person name="Konneke M."/>
            <person name="Shin M."/>
            <person name="Lawton T.J."/>
            <person name="Lowe T."/>
            <person name="Martens-Habbena W."/>
            <person name="Sayavedra-Soto L.A."/>
            <person name="Lang D."/>
            <person name="Sievert S.M."/>
            <person name="Rosenzweig A.C."/>
            <person name="Manning G."/>
            <person name="Stahl D.A."/>
        </authorList>
    </citation>
    <scope>NUCLEOTIDE SEQUENCE [LARGE SCALE GENOMIC DNA]</scope>
    <source>
        <strain evidence="1 2">SCM1</strain>
    </source>
</reference>
<protein>
    <submittedName>
        <fullName evidence="1">Uncharacterized protein</fullName>
    </submittedName>
</protein>
<evidence type="ECO:0000313" key="1">
    <source>
        <dbReference type="EMBL" id="ABX13090.1"/>
    </source>
</evidence>
<dbReference type="KEGG" id="nmr:Nmar_1194"/>
<dbReference type="AlphaFoldDB" id="A9A5T5"/>
<proteinExistence type="predicted"/>
<dbReference type="InParanoid" id="A9A5T5"/>
<dbReference type="EMBL" id="CP000866">
    <property type="protein sequence ID" value="ABX13090.1"/>
    <property type="molecule type" value="Genomic_DNA"/>
</dbReference>
<accession>A9A5T5</accession>
<dbReference type="Proteomes" id="UP000000792">
    <property type="component" value="Chromosome"/>
</dbReference>
<dbReference type="HOGENOM" id="CLU_1623392_0_0_2"/>